<dbReference type="HAMAP" id="MF_01527_B">
    <property type="entry name" value="GTP_cyclohydrol_B"/>
    <property type="match status" value="1"/>
</dbReference>
<dbReference type="NCBIfam" id="NF010200">
    <property type="entry name" value="PRK13674.1-1"/>
    <property type="match status" value="1"/>
</dbReference>
<dbReference type="PANTHER" id="PTHR36445">
    <property type="entry name" value="GTP CYCLOHYDROLASE MPTA"/>
    <property type="match status" value="1"/>
</dbReference>
<dbReference type="GO" id="GO:0003934">
    <property type="term" value="F:GTP cyclohydrolase I activity"/>
    <property type="evidence" value="ECO:0007669"/>
    <property type="project" value="UniProtKB-UniRule"/>
</dbReference>
<dbReference type="UniPathway" id="UPA00848">
    <property type="reaction ID" value="UER00151"/>
</dbReference>
<evidence type="ECO:0000256" key="2">
    <source>
        <dbReference type="HAMAP-Rule" id="MF_01527"/>
    </source>
</evidence>
<comment type="pathway">
    <text evidence="2">Cofactor biosynthesis; 7,8-dihydroneopterin triphosphate biosynthesis; 7,8-dihydroneopterin triphosphate from GTP: step 1/1.</text>
</comment>
<dbReference type="InterPro" id="IPR003801">
    <property type="entry name" value="GTP_cyclohydrolase_FolE2/MptA"/>
</dbReference>
<dbReference type="AlphaFoldDB" id="A0A7V5XZX1"/>
<comment type="similarity">
    <text evidence="2">Belongs to the GTP cyclohydrolase IV family.</text>
</comment>
<sequence length="266" mass="31049">MKDIQSEKDFRNIDIDKVGIKGLKYPILLLDKAHKKQHTVATINMYVNLPKEFRATHMSRFIEIINSFHREIAISNIGKILRTMKERLNARSAHLELEFPYFIEKKAPVSLEKGLVEYQCQFIGNLEEKVTLFMGVKIPGLTVCPCSKELSPNGAHNQWAILKVLVRFKGFLWLEDLIELIENSTSSPVYSLLKREDEKFIVEKAFENPRFVEDVVRDVALKLESHPLITWYSIECESFESIHNHNAYAYLEKKEKEKYKEEFKGI</sequence>
<keyword evidence="1 2" id="KW-0378">Hydrolase</keyword>
<protein>
    <recommendedName>
        <fullName evidence="2">GTP cyclohydrolase FolE2</fullName>
        <ecNumber evidence="2">3.5.4.16</ecNumber>
    </recommendedName>
</protein>
<dbReference type="GO" id="GO:0046654">
    <property type="term" value="P:tetrahydrofolate biosynthetic process"/>
    <property type="evidence" value="ECO:0007669"/>
    <property type="project" value="UniProtKB-UniRule"/>
</dbReference>
<dbReference type="EC" id="3.5.4.16" evidence="2"/>
<comment type="caution">
    <text evidence="3">The sequence shown here is derived from an EMBL/GenBank/DDBJ whole genome shotgun (WGS) entry which is preliminary data.</text>
</comment>
<feature type="site" description="May be catalytically important" evidence="2">
    <location>
        <position position="144"/>
    </location>
</feature>
<gene>
    <name evidence="2" type="primary">folE2</name>
    <name evidence="3" type="ORF">ENV79_03320</name>
</gene>
<dbReference type="PANTHER" id="PTHR36445:SF1">
    <property type="entry name" value="GTP CYCLOHYDROLASE MPTA"/>
    <property type="match status" value="1"/>
</dbReference>
<evidence type="ECO:0000256" key="1">
    <source>
        <dbReference type="ARBA" id="ARBA00022801"/>
    </source>
</evidence>
<dbReference type="InterPro" id="IPR022838">
    <property type="entry name" value="GTP_cyclohydrolase_FolE2"/>
</dbReference>
<proteinExistence type="inferred from homology"/>
<dbReference type="Gene3D" id="3.10.270.10">
    <property type="entry name" value="Urate Oxidase"/>
    <property type="match status" value="1"/>
</dbReference>
<name>A0A7V5XZX1_UNCW3</name>
<comment type="catalytic activity">
    <reaction evidence="2">
        <text>GTP + H2O = 7,8-dihydroneopterin 3'-triphosphate + formate + H(+)</text>
        <dbReference type="Rhea" id="RHEA:17473"/>
        <dbReference type="ChEBI" id="CHEBI:15377"/>
        <dbReference type="ChEBI" id="CHEBI:15378"/>
        <dbReference type="ChEBI" id="CHEBI:15740"/>
        <dbReference type="ChEBI" id="CHEBI:37565"/>
        <dbReference type="ChEBI" id="CHEBI:58462"/>
        <dbReference type="EC" id="3.5.4.16"/>
    </reaction>
</comment>
<reference evidence="3" key="1">
    <citation type="journal article" date="2020" name="mSystems">
        <title>Genome- and Community-Level Interaction Insights into Carbon Utilization and Element Cycling Functions of Hydrothermarchaeota in Hydrothermal Sediment.</title>
        <authorList>
            <person name="Zhou Z."/>
            <person name="Liu Y."/>
            <person name="Xu W."/>
            <person name="Pan J."/>
            <person name="Luo Z.H."/>
            <person name="Li M."/>
        </authorList>
    </citation>
    <scope>NUCLEOTIDE SEQUENCE [LARGE SCALE GENOMIC DNA]</scope>
    <source>
        <strain evidence="3">SpSt-791</strain>
    </source>
</reference>
<accession>A0A7V5XZX1</accession>
<comment type="function">
    <text evidence="2">Converts GTP to 7,8-dihydroneopterin triphosphate.</text>
</comment>
<evidence type="ECO:0000313" key="3">
    <source>
        <dbReference type="EMBL" id="HHR48655.1"/>
    </source>
</evidence>
<organism evidence="3">
    <name type="scientific">candidate division WOR-3 bacterium</name>
    <dbReference type="NCBI Taxonomy" id="2052148"/>
    <lineage>
        <taxon>Bacteria</taxon>
        <taxon>Bacteria division WOR-3</taxon>
    </lineage>
</organism>
<dbReference type="EMBL" id="DTHS01000021">
    <property type="protein sequence ID" value="HHR48655.1"/>
    <property type="molecule type" value="Genomic_DNA"/>
</dbReference>
<dbReference type="Pfam" id="PF02649">
    <property type="entry name" value="GCHY-1"/>
    <property type="match status" value="1"/>
</dbReference>